<evidence type="ECO:0000313" key="3">
    <source>
        <dbReference type="Proteomes" id="UP000824890"/>
    </source>
</evidence>
<name>A0ABQ8AR79_BRANA</name>
<evidence type="ECO:0000313" key="2">
    <source>
        <dbReference type="EMBL" id="KAH0894591.1"/>
    </source>
</evidence>
<feature type="transmembrane region" description="Helical" evidence="1">
    <location>
        <begin position="7"/>
        <end position="26"/>
    </location>
</feature>
<evidence type="ECO:0000256" key="1">
    <source>
        <dbReference type="SAM" id="Phobius"/>
    </source>
</evidence>
<gene>
    <name evidence="2" type="ORF">HID58_057020</name>
</gene>
<dbReference type="EMBL" id="JAGKQM010000013">
    <property type="protein sequence ID" value="KAH0894591.1"/>
    <property type="molecule type" value="Genomic_DNA"/>
</dbReference>
<protein>
    <submittedName>
        <fullName evidence="2">Uncharacterized protein</fullName>
    </submittedName>
</protein>
<reference evidence="2 3" key="1">
    <citation type="submission" date="2021-05" db="EMBL/GenBank/DDBJ databases">
        <title>Genome Assembly of Synthetic Allotetraploid Brassica napus Reveals Homoeologous Exchanges between Subgenomes.</title>
        <authorList>
            <person name="Davis J.T."/>
        </authorList>
    </citation>
    <scope>NUCLEOTIDE SEQUENCE [LARGE SCALE GENOMIC DNA]</scope>
    <source>
        <strain evidence="3">cv. Da-Ae</strain>
        <tissue evidence="2">Seedling</tissue>
    </source>
</reference>
<proteinExistence type="predicted"/>
<keyword evidence="3" id="KW-1185">Reference proteome</keyword>
<sequence length="27" mass="2993">MAITKKMLVAIVFSILFIAPTVILVME</sequence>
<keyword evidence="1" id="KW-0812">Transmembrane</keyword>
<keyword evidence="1" id="KW-1133">Transmembrane helix</keyword>
<dbReference type="Proteomes" id="UP000824890">
    <property type="component" value="Unassembled WGS sequence"/>
</dbReference>
<comment type="caution">
    <text evidence="2">The sequence shown here is derived from an EMBL/GenBank/DDBJ whole genome shotgun (WGS) entry which is preliminary data.</text>
</comment>
<keyword evidence="1" id="KW-0472">Membrane</keyword>
<organism evidence="2 3">
    <name type="scientific">Brassica napus</name>
    <name type="common">Rape</name>
    <dbReference type="NCBI Taxonomy" id="3708"/>
    <lineage>
        <taxon>Eukaryota</taxon>
        <taxon>Viridiplantae</taxon>
        <taxon>Streptophyta</taxon>
        <taxon>Embryophyta</taxon>
        <taxon>Tracheophyta</taxon>
        <taxon>Spermatophyta</taxon>
        <taxon>Magnoliopsida</taxon>
        <taxon>eudicotyledons</taxon>
        <taxon>Gunneridae</taxon>
        <taxon>Pentapetalae</taxon>
        <taxon>rosids</taxon>
        <taxon>malvids</taxon>
        <taxon>Brassicales</taxon>
        <taxon>Brassicaceae</taxon>
        <taxon>Brassiceae</taxon>
        <taxon>Brassica</taxon>
    </lineage>
</organism>
<accession>A0ABQ8AR79</accession>